<evidence type="ECO:0000259" key="1">
    <source>
        <dbReference type="PROSITE" id="PS50097"/>
    </source>
</evidence>
<dbReference type="SUPFAM" id="SSF54695">
    <property type="entry name" value="POZ domain"/>
    <property type="match status" value="1"/>
</dbReference>
<evidence type="ECO:0000313" key="2">
    <source>
        <dbReference type="EMBL" id="KZP19268.1"/>
    </source>
</evidence>
<dbReference type="InterPro" id="IPR000210">
    <property type="entry name" value="BTB/POZ_dom"/>
</dbReference>
<organism evidence="2 3">
    <name type="scientific">Athelia psychrophila</name>
    <dbReference type="NCBI Taxonomy" id="1759441"/>
    <lineage>
        <taxon>Eukaryota</taxon>
        <taxon>Fungi</taxon>
        <taxon>Dikarya</taxon>
        <taxon>Basidiomycota</taxon>
        <taxon>Agaricomycotina</taxon>
        <taxon>Agaricomycetes</taxon>
        <taxon>Agaricomycetidae</taxon>
        <taxon>Atheliales</taxon>
        <taxon>Atheliaceae</taxon>
        <taxon>Athelia</taxon>
    </lineage>
</organism>
<dbReference type="Pfam" id="PF00651">
    <property type="entry name" value="BTB"/>
    <property type="match status" value="1"/>
</dbReference>
<dbReference type="EMBL" id="KV417565">
    <property type="protein sequence ID" value="KZP19268.1"/>
    <property type="molecule type" value="Genomic_DNA"/>
</dbReference>
<dbReference type="Gene3D" id="3.30.710.10">
    <property type="entry name" value="Potassium Channel Kv1.1, Chain A"/>
    <property type="match status" value="1"/>
</dbReference>
<name>A0A166HV30_9AGAM</name>
<dbReference type="Proteomes" id="UP000076532">
    <property type="component" value="Unassembled WGS sequence"/>
</dbReference>
<accession>A0A166HV30</accession>
<dbReference type="AlphaFoldDB" id="A0A166HV30"/>
<sequence length="113" mass="12605">MQRMDDNIDVIYSPTDGTSLTGLARHPDLWFDDGSVVLIAEAMSFRVHRSILCKHSSVLSDIFDIPQPPEGSSYTIEGRPVIRMHDSAHEFAQLLKACYDPSFSPSKVQARAL</sequence>
<dbReference type="PROSITE" id="PS50097">
    <property type="entry name" value="BTB"/>
    <property type="match status" value="1"/>
</dbReference>
<protein>
    <recommendedName>
        <fullName evidence="1">BTB domain-containing protein</fullName>
    </recommendedName>
</protein>
<dbReference type="InterPro" id="IPR011333">
    <property type="entry name" value="SKP1/BTB/POZ_sf"/>
</dbReference>
<dbReference type="CDD" id="cd18186">
    <property type="entry name" value="BTB_POZ_ZBTB_KLHL-like"/>
    <property type="match status" value="1"/>
</dbReference>
<gene>
    <name evidence="2" type="ORF">FIBSPDRAFT_862906</name>
</gene>
<feature type="domain" description="BTB" evidence="1">
    <location>
        <begin position="34"/>
        <end position="107"/>
    </location>
</feature>
<dbReference type="OrthoDB" id="3204157at2759"/>
<reference evidence="2 3" key="1">
    <citation type="journal article" date="2016" name="Mol. Biol. Evol.">
        <title>Comparative Genomics of Early-Diverging Mushroom-Forming Fungi Provides Insights into the Origins of Lignocellulose Decay Capabilities.</title>
        <authorList>
            <person name="Nagy L.G."/>
            <person name="Riley R."/>
            <person name="Tritt A."/>
            <person name="Adam C."/>
            <person name="Daum C."/>
            <person name="Floudas D."/>
            <person name="Sun H."/>
            <person name="Yadav J.S."/>
            <person name="Pangilinan J."/>
            <person name="Larsson K.H."/>
            <person name="Matsuura K."/>
            <person name="Barry K."/>
            <person name="Labutti K."/>
            <person name="Kuo R."/>
            <person name="Ohm R.A."/>
            <person name="Bhattacharya S.S."/>
            <person name="Shirouzu T."/>
            <person name="Yoshinaga Y."/>
            <person name="Martin F.M."/>
            <person name="Grigoriev I.V."/>
            <person name="Hibbett D.S."/>
        </authorList>
    </citation>
    <scope>NUCLEOTIDE SEQUENCE [LARGE SCALE GENOMIC DNA]</scope>
    <source>
        <strain evidence="2 3">CBS 109695</strain>
    </source>
</reference>
<proteinExistence type="predicted"/>
<keyword evidence="3" id="KW-1185">Reference proteome</keyword>
<evidence type="ECO:0000313" key="3">
    <source>
        <dbReference type="Proteomes" id="UP000076532"/>
    </source>
</evidence>